<dbReference type="SMART" id="SM00448">
    <property type="entry name" value="REC"/>
    <property type="match status" value="1"/>
</dbReference>
<dbReference type="GO" id="GO:0000160">
    <property type="term" value="P:phosphorelay signal transduction system"/>
    <property type="evidence" value="ECO:0007669"/>
    <property type="project" value="UniProtKB-KW"/>
</dbReference>
<dbReference type="PROSITE" id="PS50045">
    <property type="entry name" value="SIGMA54_INTERACT_4"/>
    <property type="match status" value="1"/>
</dbReference>
<evidence type="ECO:0000256" key="3">
    <source>
        <dbReference type="ARBA" id="ARBA00022840"/>
    </source>
</evidence>
<evidence type="ECO:0000259" key="9">
    <source>
        <dbReference type="PROSITE" id="PS50045"/>
    </source>
</evidence>
<dbReference type="FunFam" id="3.40.50.300:FF:000006">
    <property type="entry name" value="DNA-binding transcriptional regulator NtrC"/>
    <property type="match status" value="1"/>
</dbReference>
<dbReference type="InterPro" id="IPR001789">
    <property type="entry name" value="Sig_transdc_resp-reg_receiver"/>
</dbReference>
<dbReference type="PROSITE" id="PS50110">
    <property type="entry name" value="RESPONSE_REGULATORY"/>
    <property type="match status" value="1"/>
</dbReference>
<dbReference type="AlphaFoldDB" id="Q3A2M3"/>
<keyword evidence="12" id="KW-1185">Reference proteome</keyword>
<gene>
    <name evidence="11" type="primary">pilR</name>
    <name evidence="11" type="ordered locus">Pcar_2145</name>
</gene>
<organism evidence="11 12">
    <name type="scientific">Syntrophotalea carbinolica (strain DSM 2380 / NBRC 103641 / GraBd1)</name>
    <name type="common">Pelobacter carbinolicus</name>
    <dbReference type="NCBI Taxonomy" id="338963"/>
    <lineage>
        <taxon>Bacteria</taxon>
        <taxon>Pseudomonadati</taxon>
        <taxon>Thermodesulfobacteriota</taxon>
        <taxon>Desulfuromonadia</taxon>
        <taxon>Desulfuromonadales</taxon>
        <taxon>Syntrophotaleaceae</taxon>
        <taxon>Syntrophotalea</taxon>
    </lineage>
</organism>
<dbReference type="EMBL" id="CP000142">
    <property type="protein sequence ID" value="ABA89384.1"/>
    <property type="molecule type" value="Genomic_DNA"/>
</dbReference>
<keyword evidence="7" id="KW-0804">Transcription</keyword>
<evidence type="ECO:0000256" key="4">
    <source>
        <dbReference type="ARBA" id="ARBA00023012"/>
    </source>
</evidence>
<dbReference type="PROSITE" id="PS00688">
    <property type="entry name" value="SIGMA54_INTERACT_3"/>
    <property type="match status" value="1"/>
</dbReference>
<dbReference type="SUPFAM" id="SSF46689">
    <property type="entry name" value="Homeodomain-like"/>
    <property type="match status" value="1"/>
</dbReference>
<evidence type="ECO:0000313" key="12">
    <source>
        <dbReference type="Proteomes" id="UP000002534"/>
    </source>
</evidence>
<dbReference type="InterPro" id="IPR002197">
    <property type="entry name" value="HTH_Fis"/>
</dbReference>
<dbReference type="SUPFAM" id="SSF52540">
    <property type="entry name" value="P-loop containing nucleoside triphosphate hydrolases"/>
    <property type="match status" value="1"/>
</dbReference>
<evidence type="ECO:0000313" key="11">
    <source>
        <dbReference type="EMBL" id="ABA89384.1"/>
    </source>
</evidence>
<dbReference type="CDD" id="cd00009">
    <property type="entry name" value="AAA"/>
    <property type="match status" value="1"/>
</dbReference>
<dbReference type="PANTHER" id="PTHR32071:SF113">
    <property type="entry name" value="ALGINATE BIOSYNTHESIS TRANSCRIPTIONAL REGULATORY PROTEIN ALGB"/>
    <property type="match status" value="1"/>
</dbReference>
<dbReference type="Gene3D" id="3.40.50.300">
    <property type="entry name" value="P-loop containing nucleotide triphosphate hydrolases"/>
    <property type="match status" value="1"/>
</dbReference>
<keyword evidence="5" id="KW-0805">Transcription regulation</keyword>
<dbReference type="Pfam" id="PF00158">
    <property type="entry name" value="Sigma54_activat"/>
    <property type="match status" value="1"/>
</dbReference>
<keyword evidence="2" id="KW-0547">Nucleotide-binding</keyword>
<reference evidence="11 12" key="2">
    <citation type="journal article" date="2012" name="BMC Genomics">
        <title>The genome of Pelobacter carbinolicus reveals surprising metabolic capabilities and physiological features.</title>
        <authorList>
            <person name="Aklujkar M."/>
            <person name="Haveman S.A."/>
            <person name="Didonato R.Jr."/>
            <person name="Chertkov O."/>
            <person name="Han C.S."/>
            <person name="Land M.L."/>
            <person name="Brown P."/>
            <person name="Lovley D.R."/>
        </authorList>
    </citation>
    <scope>NUCLEOTIDE SEQUENCE [LARGE SCALE GENOMIC DNA]</scope>
    <source>
        <strain evidence="12">DSM 2380 / NBRC 103641 / GraBd1</strain>
    </source>
</reference>
<dbReference type="InterPro" id="IPR025943">
    <property type="entry name" value="Sigma_54_int_dom_ATP-bd_2"/>
</dbReference>
<keyword evidence="3" id="KW-0067">ATP-binding</keyword>
<feature type="domain" description="Sigma-54 factor interaction" evidence="9">
    <location>
        <begin position="168"/>
        <end position="394"/>
    </location>
</feature>
<dbReference type="InterPro" id="IPR002078">
    <property type="entry name" value="Sigma_54_int"/>
</dbReference>
<dbReference type="KEGG" id="pca:Pcar_2145"/>
<sequence length="492" mass="55497">MSCRGEEQKRIVIPLKKSAMENRQENQHRILVVDDEESMREFLCILLKRDGYLVDAVSDGQQAVACLKEQNYDLIISDIKMPRLDGFGLLDHVKERFASTAMIMITAFSTAEQAVDAMKKGAYDYITKPFKNEEIRLVVENALERMDLRRENLQLKKELGQRFSFANIIGKSKVMQGVYDLIEKVSASKVNVLITGESGTGKELVARAIHYNSDRHDRPFVAIYCGAIPENLLESELFGHEKGAFTGAVQQKQGLFEVADGGTLFLDEIAELPPMMQVKLLRVIQEHEFRKVGGTRDLKVDVRLVAATNKDLAQAVTEDQFREDLYYRLNVIQVGLPPLRDRREDIPLLVSHFLQKLTPGFSTTIPDGVMRRFLDYHWPGNIRELENTVERCVVLGGKGEITEDSLPPHMLCISGTGDQQLTELPEEGLDLDDYLGAIEKDILLKALDRTGGVRKRAAELLHITFRSIRYRLAKFGIEAEGGDERSGLGCDK</sequence>
<dbReference type="InterPro" id="IPR025944">
    <property type="entry name" value="Sigma_54_int_dom_CS"/>
</dbReference>
<dbReference type="Gene3D" id="1.10.10.60">
    <property type="entry name" value="Homeodomain-like"/>
    <property type="match status" value="1"/>
</dbReference>
<evidence type="ECO:0000259" key="10">
    <source>
        <dbReference type="PROSITE" id="PS50110"/>
    </source>
</evidence>
<dbReference type="Pfam" id="PF00072">
    <property type="entry name" value="Response_reg"/>
    <property type="match status" value="1"/>
</dbReference>
<dbReference type="InterPro" id="IPR058031">
    <property type="entry name" value="AAA_lid_NorR"/>
</dbReference>
<dbReference type="GO" id="GO:0005524">
    <property type="term" value="F:ATP binding"/>
    <property type="evidence" value="ECO:0007669"/>
    <property type="project" value="UniProtKB-KW"/>
</dbReference>
<protein>
    <submittedName>
        <fullName evidence="11">Sigma-54-dependent transcriptional response regulator PilR</fullName>
    </submittedName>
</protein>
<dbReference type="InterPro" id="IPR025662">
    <property type="entry name" value="Sigma_54_int_dom_ATP-bd_1"/>
</dbReference>
<dbReference type="eggNOG" id="COG2204">
    <property type="taxonomic scope" value="Bacteria"/>
</dbReference>
<evidence type="ECO:0000256" key="1">
    <source>
        <dbReference type="ARBA" id="ARBA00022553"/>
    </source>
</evidence>
<dbReference type="Gene3D" id="3.40.50.2300">
    <property type="match status" value="1"/>
</dbReference>
<dbReference type="PROSITE" id="PS00676">
    <property type="entry name" value="SIGMA54_INTERACT_2"/>
    <property type="match status" value="1"/>
</dbReference>
<dbReference type="PRINTS" id="PR01590">
    <property type="entry name" value="HTHFIS"/>
</dbReference>
<evidence type="ECO:0000256" key="7">
    <source>
        <dbReference type="ARBA" id="ARBA00023163"/>
    </source>
</evidence>
<reference evidence="12" key="1">
    <citation type="submission" date="2005-10" db="EMBL/GenBank/DDBJ databases">
        <title>Complete sequence of Pelobacter carbinolicus DSM 2380.</title>
        <authorList>
            <person name="Copeland A."/>
            <person name="Lucas S."/>
            <person name="Lapidus A."/>
            <person name="Barry K."/>
            <person name="Detter J.C."/>
            <person name="Glavina T."/>
            <person name="Hammon N."/>
            <person name="Israni S."/>
            <person name="Pitluck S."/>
            <person name="Chertkov O."/>
            <person name="Schmutz J."/>
            <person name="Larimer F."/>
            <person name="Land M."/>
            <person name="Kyrpides N."/>
            <person name="Ivanova N."/>
            <person name="Richardson P."/>
        </authorList>
    </citation>
    <scope>NUCLEOTIDE SEQUENCE [LARGE SCALE GENOMIC DNA]</scope>
    <source>
        <strain evidence="12">DSM 2380 / NBRC 103641 / GraBd1</strain>
    </source>
</reference>
<dbReference type="STRING" id="338963.Pcar_2145"/>
<dbReference type="SUPFAM" id="SSF52172">
    <property type="entry name" value="CheY-like"/>
    <property type="match status" value="1"/>
</dbReference>
<dbReference type="SMART" id="SM00382">
    <property type="entry name" value="AAA"/>
    <property type="match status" value="1"/>
</dbReference>
<proteinExistence type="predicted"/>
<dbReference type="HOGENOM" id="CLU_000445_0_6_7"/>
<dbReference type="InterPro" id="IPR011006">
    <property type="entry name" value="CheY-like_superfamily"/>
</dbReference>
<evidence type="ECO:0000256" key="2">
    <source>
        <dbReference type="ARBA" id="ARBA00022741"/>
    </source>
</evidence>
<accession>Q3A2M3</accession>
<dbReference type="Gene3D" id="1.10.8.60">
    <property type="match status" value="1"/>
</dbReference>
<feature type="domain" description="Response regulatory" evidence="10">
    <location>
        <begin position="29"/>
        <end position="143"/>
    </location>
</feature>
<dbReference type="Pfam" id="PF02954">
    <property type="entry name" value="HTH_8"/>
    <property type="match status" value="1"/>
</dbReference>
<dbReference type="InterPro" id="IPR027417">
    <property type="entry name" value="P-loop_NTPase"/>
</dbReference>
<dbReference type="InterPro" id="IPR003593">
    <property type="entry name" value="AAA+_ATPase"/>
</dbReference>
<evidence type="ECO:0000256" key="6">
    <source>
        <dbReference type="ARBA" id="ARBA00023125"/>
    </source>
</evidence>
<evidence type="ECO:0000256" key="5">
    <source>
        <dbReference type="ARBA" id="ARBA00023015"/>
    </source>
</evidence>
<dbReference type="FunFam" id="3.40.50.2300:FF:000018">
    <property type="entry name" value="DNA-binding transcriptional regulator NtrC"/>
    <property type="match status" value="1"/>
</dbReference>
<evidence type="ECO:0000256" key="8">
    <source>
        <dbReference type="PROSITE-ProRule" id="PRU00169"/>
    </source>
</evidence>
<name>Q3A2M3_SYNC1</name>
<keyword evidence="6" id="KW-0238">DNA-binding</keyword>
<dbReference type="Pfam" id="PF25601">
    <property type="entry name" value="AAA_lid_14"/>
    <property type="match status" value="1"/>
</dbReference>
<feature type="modified residue" description="4-aspartylphosphate" evidence="8">
    <location>
        <position position="78"/>
    </location>
</feature>
<dbReference type="InterPro" id="IPR009057">
    <property type="entry name" value="Homeodomain-like_sf"/>
</dbReference>
<dbReference type="PANTHER" id="PTHR32071">
    <property type="entry name" value="TRANSCRIPTIONAL REGULATORY PROTEIN"/>
    <property type="match status" value="1"/>
</dbReference>
<dbReference type="Proteomes" id="UP000002534">
    <property type="component" value="Chromosome"/>
</dbReference>
<keyword evidence="1 8" id="KW-0597">Phosphoprotein</keyword>
<dbReference type="GO" id="GO:0043565">
    <property type="term" value="F:sequence-specific DNA binding"/>
    <property type="evidence" value="ECO:0007669"/>
    <property type="project" value="InterPro"/>
</dbReference>
<keyword evidence="4" id="KW-0902">Two-component regulatory system</keyword>
<dbReference type="PROSITE" id="PS00675">
    <property type="entry name" value="SIGMA54_INTERACT_1"/>
    <property type="match status" value="1"/>
</dbReference>
<dbReference type="GO" id="GO:0006355">
    <property type="term" value="P:regulation of DNA-templated transcription"/>
    <property type="evidence" value="ECO:0007669"/>
    <property type="project" value="InterPro"/>
</dbReference>